<feature type="binding site" evidence="9">
    <location>
        <position position="211"/>
    </location>
    <ligand>
        <name>substrate</name>
    </ligand>
</feature>
<protein>
    <recommendedName>
        <fullName evidence="3 7">UDP-glucose 6-dehydrogenase</fullName>
        <ecNumber evidence="3 7">1.1.1.22</ecNumber>
    </recommendedName>
</protein>
<dbReference type="EC" id="1.1.1.22" evidence="3 7"/>
<evidence type="ECO:0000256" key="1">
    <source>
        <dbReference type="ARBA" id="ARBA00004701"/>
    </source>
</evidence>
<dbReference type="SUPFAM" id="SSF48179">
    <property type="entry name" value="6-phosphogluconate dehydrogenase C-terminal domain-like"/>
    <property type="match status" value="1"/>
</dbReference>
<feature type="binding site" evidence="10">
    <location>
        <position position="122"/>
    </location>
    <ligand>
        <name>NAD(+)</name>
        <dbReference type="ChEBI" id="CHEBI:57540"/>
    </ligand>
</feature>
<comment type="pathway">
    <text evidence="1">Nucleotide-sugar biosynthesis; UDP-alpha-D-glucuronate biosynthesis; UDP-alpha-D-glucuronate from UDP-alpha-D-glucose: step 1/1.</text>
</comment>
<feature type="domain" description="UDP-glucose/GDP-mannose dehydrogenase C-terminal" evidence="11">
    <location>
        <begin position="319"/>
        <end position="420"/>
    </location>
</feature>
<dbReference type="GO" id="GO:0006065">
    <property type="term" value="P:UDP-glucuronate biosynthetic process"/>
    <property type="evidence" value="ECO:0007669"/>
    <property type="project" value="UniProtKB-UniPathway"/>
</dbReference>
<dbReference type="PIRSF" id="PIRSF000124">
    <property type="entry name" value="UDPglc_GDPman_dh"/>
    <property type="match status" value="1"/>
</dbReference>
<dbReference type="PANTHER" id="PTHR43750">
    <property type="entry name" value="UDP-GLUCOSE 6-DEHYDROGENASE TUAD"/>
    <property type="match status" value="1"/>
</dbReference>
<evidence type="ECO:0000256" key="3">
    <source>
        <dbReference type="ARBA" id="ARBA00012954"/>
    </source>
</evidence>
<dbReference type="GO" id="GO:0003979">
    <property type="term" value="F:UDP-glucose 6-dehydrogenase activity"/>
    <property type="evidence" value="ECO:0007669"/>
    <property type="project" value="UniProtKB-EC"/>
</dbReference>
<dbReference type="InterPro" id="IPR001732">
    <property type="entry name" value="UDP-Glc/GDP-Man_DH_N"/>
</dbReference>
<reference evidence="12" key="1">
    <citation type="submission" date="2006-10" db="EMBL/GenBank/DDBJ databases">
        <title>Complete sequence of Solibacter usitatus Ellin6076.</title>
        <authorList>
            <consortium name="US DOE Joint Genome Institute"/>
            <person name="Copeland A."/>
            <person name="Lucas S."/>
            <person name="Lapidus A."/>
            <person name="Barry K."/>
            <person name="Detter J.C."/>
            <person name="Glavina del Rio T."/>
            <person name="Hammon N."/>
            <person name="Israni S."/>
            <person name="Dalin E."/>
            <person name="Tice H."/>
            <person name="Pitluck S."/>
            <person name="Thompson L.S."/>
            <person name="Brettin T."/>
            <person name="Bruce D."/>
            <person name="Han C."/>
            <person name="Tapia R."/>
            <person name="Gilna P."/>
            <person name="Schmutz J."/>
            <person name="Larimer F."/>
            <person name="Land M."/>
            <person name="Hauser L."/>
            <person name="Kyrpides N."/>
            <person name="Mikhailova N."/>
            <person name="Janssen P.H."/>
            <person name="Kuske C.R."/>
            <person name="Richardson P."/>
        </authorList>
    </citation>
    <scope>NUCLEOTIDE SEQUENCE</scope>
    <source>
        <strain evidence="12">Ellin6076</strain>
    </source>
</reference>
<gene>
    <name evidence="12" type="ordered locus">Acid_7497</name>
</gene>
<keyword evidence="5 7" id="KW-0520">NAD</keyword>
<dbReference type="GO" id="GO:0051287">
    <property type="term" value="F:NAD binding"/>
    <property type="evidence" value="ECO:0007669"/>
    <property type="project" value="InterPro"/>
</dbReference>
<name>Q01PL5_SOLUE</name>
<dbReference type="SUPFAM" id="SSF51735">
    <property type="entry name" value="NAD(P)-binding Rossmann-fold domains"/>
    <property type="match status" value="1"/>
</dbReference>
<evidence type="ECO:0000256" key="4">
    <source>
        <dbReference type="ARBA" id="ARBA00023002"/>
    </source>
</evidence>
<feature type="binding site" evidence="10">
    <location>
        <position position="30"/>
    </location>
    <ligand>
        <name>NAD(+)</name>
        <dbReference type="ChEBI" id="CHEBI:57540"/>
    </ligand>
</feature>
<dbReference type="Pfam" id="PF00984">
    <property type="entry name" value="UDPG_MGDP_dh"/>
    <property type="match status" value="1"/>
</dbReference>
<dbReference type="PANTHER" id="PTHR43750:SF1">
    <property type="entry name" value="GDP-MANNOSE 6-DEHYDROGENASE"/>
    <property type="match status" value="1"/>
</dbReference>
<dbReference type="AlphaFoldDB" id="Q01PL5"/>
<evidence type="ECO:0000256" key="2">
    <source>
        <dbReference type="ARBA" id="ARBA00006601"/>
    </source>
</evidence>
<dbReference type="InterPro" id="IPR014027">
    <property type="entry name" value="UDP-Glc/GDP-Man_DH_C"/>
</dbReference>
<evidence type="ECO:0000256" key="6">
    <source>
        <dbReference type="ARBA" id="ARBA00047473"/>
    </source>
</evidence>
<dbReference type="FunCoup" id="Q01PL5">
    <property type="interactions" value="316"/>
</dbReference>
<dbReference type="PIRSF" id="PIRSF500134">
    <property type="entry name" value="UDPglc_DH_bac"/>
    <property type="match status" value="1"/>
</dbReference>
<dbReference type="UniPathway" id="UPA00038">
    <property type="reaction ID" value="UER00491"/>
</dbReference>
<comment type="catalytic activity">
    <reaction evidence="6 7">
        <text>UDP-alpha-D-glucose + 2 NAD(+) + H2O = UDP-alpha-D-glucuronate + 2 NADH + 3 H(+)</text>
        <dbReference type="Rhea" id="RHEA:23596"/>
        <dbReference type="ChEBI" id="CHEBI:15377"/>
        <dbReference type="ChEBI" id="CHEBI:15378"/>
        <dbReference type="ChEBI" id="CHEBI:57540"/>
        <dbReference type="ChEBI" id="CHEBI:57945"/>
        <dbReference type="ChEBI" id="CHEBI:58052"/>
        <dbReference type="ChEBI" id="CHEBI:58885"/>
        <dbReference type="EC" id="1.1.1.22"/>
    </reaction>
</comment>
<feature type="active site" description="Nucleophile" evidence="8">
    <location>
        <position position="268"/>
    </location>
</feature>
<feature type="binding site" evidence="9">
    <location>
        <position position="326"/>
    </location>
    <ligand>
        <name>substrate</name>
    </ligand>
</feature>
<dbReference type="Gene3D" id="1.20.5.100">
    <property type="entry name" value="Cytochrome c1, transmembrane anchor, C-terminal"/>
    <property type="match status" value="1"/>
</dbReference>
<evidence type="ECO:0000256" key="8">
    <source>
        <dbReference type="PIRSR" id="PIRSR500134-1"/>
    </source>
</evidence>
<dbReference type="InterPro" id="IPR008927">
    <property type="entry name" value="6-PGluconate_DH-like_C_sf"/>
</dbReference>
<dbReference type="KEGG" id="sus:Acid_7497"/>
<dbReference type="STRING" id="234267.Acid_7497"/>
<dbReference type="InterPro" id="IPR036220">
    <property type="entry name" value="UDP-Glc/GDP-Man_DH_C_sf"/>
</dbReference>
<proteinExistence type="inferred from homology"/>
<sequence>MKVSIIGLGKLGAPMAAVMAHKGNFVVGVDINPEFVKAIREGRPPVNEPQLAEMITANHERLTATESYEDAILATDLTFIIVPTPSGPDGRFSLDYVLKAVEKIGAAVRKKAAWHLVVLSSTVMPGSVDLHVLPALEKYSGLKCGVDFGLCYNPEFIALGSVVRDMLNPDMILIGEAEPRSGAMLEELYTGVCESNPRIQRMNYVNAELTKLSVNTFVTTKISYANMLAQICETLNGADADVVTSALGCDTRIGPKYLKGALGYGGPCFPRDNIAFSALARENGVPALLAEATDELNRRQVPRMAELLLSHLPAGGTVGMLGLSYKPHTEVIEESQGVAIAKELAARGARVVVYDPAAMDSTRRVLGDRIEYAATAAECAGQADVLAITTPWPEFKNLTPTDLKQGAKPAIVDCWRVLPRAAFEGASEYMTLGFGMSALALATAEGD</sequence>
<dbReference type="InterPro" id="IPR036291">
    <property type="entry name" value="NAD(P)-bd_dom_sf"/>
</dbReference>
<evidence type="ECO:0000313" key="12">
    <source>
        <dbReference type="EMBL" id="ABJ88405.1"/>
    </source>
</evidence>
<dbReference type="GO" id="GO:0000271">
    <property type="term" value="P:polysaccharide biosynthetic process"/>
    <property type="evidence" value="ECO:0007669"/>
    <property type="project" value="InterPro"/>
</dbReference>
<dbReference type="SMART" id="SM00984">
    <property type="entry name" value="UDPG_MGDP_dh_C"/>
    <property type="match status" value="1"/>
</dbReference>
<evidence type="ECO:0000256" key="9">
    <source>
        <dbReference type="PIRSR" id="PIRSR500134-2"/>
    </source>
</evidence>
<dbReference type="Pfam" id="PF03720">
    <property type="entry name" value="UDPG_MGDP_dh_C"/>
    <property type="match status" value="1"/>
</dbReference>
<evidence type="ECO:0000256" key="10">
    <source>
        <dbReference type="PIRSR" id="PIRSR500134-3"/>
    </source>
</evidence>
<dbReference type="NCBIfam" id="TIGR03026">
    <property type="entry name" value="NDP-sugDHase"/>
    <property type="match status" value="1"/>
</dbReference>
<keyword evidence="4 7" id="KW-0560">Oxidoreductase</keyword>
<dbReference type="InParanoid" id="Q01PL5"/>
<dbReference type="Gene3D" id="3.40.50.720">
    <property type="entry name" value="NAD(P)-binding Rossmann-like Domain"/>
    <property type="match status" value="2"/>
</dbReference>
<dbReference type="InterPro" id="IPR014026">
    <property type="entry name" value="UDP-Glc/GDP-Man_DH_dimer"/>
</dbReference>
<dbReference type="HOGENOM" id="CLU_023810_1_1_0"/>
<dbReference type="EMBL" id="CP000473">
    <property type="protein sequence ID" value="ABJ88405.1"/>
    <property type="molecule type" value="Genomic_DNA"/>
</dbReference>
<organism evidence="12">
    <name type="scientific">Solibacter usitatus (strain Ellin6076)</name>
    <dbReference type="NCBI Taxonomy" id="234267"/>
    <lineage>
        <taxon>Bacteria</taxon>
        <taxon>Pseudomonadati</taxon>
        <taxon>Acidobacteriota</taxon>
        <taxon>Terriglobia</taxon>
        <taxon>Bryobacterales</taxon>
        <taxon>Solibacteraceae</taxon>
        <taxon>Candidatus Solibacter</taxon>
    </lineage>
</organism>
<evidence type="ECO:0000256" key="5">
    <source>
        <dbReference type="ARBA" id="ARBA00023027"/>
    </source>
</evidence>
<dbReference type="eggNOG" id="COG1004">
    <property type="taxonomic scope" value="Bacteria"/>
</dbReference>
<feature type="binding site" evidence="9">
    <location>
        <position position="265"/>
    </location>
    <ligand>
        <name>substrate</name>
    </ligand>
</feature>
<feature type="binding site" evidence="10">
    <location>
        <position position="84"/>
    </location>
    <ligand>
        <name>NAD(+)</name>
        <dbReference type="ChEBI" id="CHEBI:57540"/>
    </ligand>
</feature>
<evidence type="ECO:0000256" key="7">
    <source>
        <dbReference type="PIRNR" id="PIRNR000124"/>
    </source>
</evidence>
<dbReference type="InterPro" id="IPR028357">
    <property type="entry name" value="UDPglc_DH_bac"/>
</dbReference>
<evidence type="ECO:0000259" key="11">
    <source>
        <dbReference type="SMART" id="SM00984"/>
    </source>
</evidence>
<dbReference type="SUPFAM" id="SSF52413">
    <property type="entry name" value="UDP-glucose/GDP-mannose dehydrogenase C-terminal domain"/>
    <property type="match status" value="1"/>
</dbReference>
<accession>Q01PL5</accession>
<comment type="similarity">
    <text evidence="2 7">Belongs to the UDP-glucose/GDP-mannose dehydrogenase family.</text>
</comment>
<dbReference type="Pfam" id="PF03721">
    <property type="entry name" value="UDPG_MGDP_dh_N"/>
    <property type="match status" value="1"/>
</dbReference>
<dbReference type="InterPro" id="IPR017476">
    <property type="entry name" value="UDP-Glc/GDP-Man"/>
</dbReference>
<dbReference type="OrthoDB" id="9803238at2"/>